<organism evidence="9 10">
    <name type="scientific">Pleomassaria siparia CBS 279.74</name>
    <dbReference type="NCBI Taxonomy" id="1314801"/>
    <lineage>
        <taxon>Eukaryota</taxon>
        <taxon>Fungi</taxon>
        <taxon>Dikarya</taxon>
        <taxon>Ascomycota</taxon>
        <taxon>Pezizomycotina</taxon>
        <taxon>Dothideomycetes</taxon>
        <taxon>Pleosporomycetidae</taxon>
        <taxon>Pleosporales</taxon>
        <taxon>Pleomassariaceae</taxon>
        <taxon>Pleomassaria</taxon>
    </lineage>
</organism>
<evidence type="ECO:0000256" key="2">
    <source>
        <dbReference type="ARBA" id="ARBA00022946"/>
    </source>
</evidence>
<evidence type="ECO:0000256" key="1">
    <source>
        <dbReference type="ARBA" id="ARBA00004173"/>
    </source>
</evidence>
<dbReference type="PANTHER" id="PTHR28595">
    <property type="entry name" value="39S RIBOSOMAL PROTEIN L54, MITOCHONDRIAL"/>
    <property type="match status" value="1"/>
</dbReference>
<feature type="compositionally biased region" description="Pro residues" evidence="8">
    <location>
        <begin position="44"/>
        <end position="65"/>
    </location>
</feature>
<gene>
    <name evidence="9" type="ORF">K504DRAFT_458257</name>
</gene>
<sequence length="236" mass="25660">MICRNCLRAAARRQPFTLPPSIQTTRFLSMTRPLHESNPVMPSTAPPPTPSPLPPSTTAHPPPEPNSKATAQALGAALSTPLPLQAAAAKKGKDAAGKVHLVKSSVPAGMPLKGLNFLKNKTDPLAMADDEYPDWLWTVLEKQEAKGEAALAGDLFSKSKKQRRVAAKRLRKEQLENPGLLIPKVPIYEQSIDLPSGDGTTEGAIEAAAAREELRKAMRQKRRALIKENNFLRAMR</sequence>
<comment type="subcellular location">
    <subcellularLocation>
        <location evidence="1">Mitochondrion</location>
    </subcellularLocation>
</comment>
<evidence type="ECO:0000256" key="6">
    <source>
        <dbReference type="ARBA" id="ARBA00033752"/>
    </source>
</evidence>
<keyword evidence="10" id="KW-1185">Reference proteome</keyword>
<evidence type="ECO:0000313" key="9">
    <source>
        <dbReference type="EMBL" id="KAF2707772.1"/>
    </source>
</evidence>
<dbReference type="AlphaFoldDB" id="A0A6G1K5N1"/>
<evidence type="ECO:0000256" key="7">
    <source>
        <dbReference type="ARBA" id="ARBA00035179"/>
    </source>
</evidence>
<keyword evidence="2" id="KW-0809">Transit peptide</keyword>
<dbReference type="InterPro" id="IPR013870">
    <property type="entry name" value="Ribosomal_mL54"/>
</dbReference>
<keyword evidence="3" id="KW-0689">Ribosomal protein</keyword>
<protein>
    <recommendedName>
        <fullName evidence="7">Large ribosomal subunit protein mL54</fullName>
    </recommendedName>
</protein>
<dbReference type="Proteomes" id="UP000799428">
    <property type="component" value="Unassembled WGS sequence"/>
</dbReference>
<name>A0A6G1K5N1_9PLEO</name>
<evidence type="ECO:0000256" key="3">
    <source>
        <dbReference type="ARBA" id="ARBA00022980"/>
    </source>
</evidence>
<comment type="similarity">
    <text evidence="6">Belongs to the mitochondrion-specific ribosomal protein mL54 family.</text>
</comment>
<keyword evidence="4" id="KW-0496">Mitochondrion</keyword>
<reference evidence="9" key="1">
    <citation type="journal article" date="2020" name="Stud. Mycol.">
        <title>101 Dothideomycetes genomes: a test case for predicting lifestyles and emergence of pathogens.</title>
        <authorList>
            <person name="Haridas S."/>
            <person name="Albert R."/>
            <person name="Binder M."/>
            <person name="Bloem J."/>
            <person name="Labutti K."/>
            <person name="Salamov A."/>
            <person name="Andreopoulos B."/>
            <person name="Baker S."/>
            <person name="Barry K."/>
            <person name="Bills G."/>
            <person name="Bluhm B."/>
            <person name="Cannon C."/>
            <person name="Castanera R."/>
            <person name="Culley D."/>
            <person name="Daum C."/>
            <person name="Ezra D."/>
            <person name="Gonzalez J."/>
            <person name="Henrissat B."/>
            <person name="Kuo A."/>
            <person name="Liang C."/>
            <person name="Lipzen A."/>
            <person name="Lutzoni F."/>
            <person name="Magnuson J."/>
            <person name="Mondo S."/>
            <person name="Nolan M."/>
            <person name="Ohm R."/>
            <person name="Pangilinan J."/>
            <person name="Park H.-J."/>
            <person name="Ramirez L."/>
            <person name="Alfaro M."/>
            <person name="Sun H."/>
            <person name="Tritt A."/>
            <person name="Yoshinaga Y."/>
            <person name="Zwiers L.-H."/>
            <person name="Turgeon B."/>
            <person name="Goodwin S."/>
            <person name="Spatafora J."/>
            <person name="Crous P."/>
            <person name="Grigoriev I."/>
        </authorList>
    </citation>
    <scope>NUCLEOTIDE SEQUENCE</scope>
    <source>
        <strain evidence="9">CBS 279.74</strain>
    </source>
</reference>
<evidence type="ECO:0000256" key="8">
    <source>
        <dbReference type="SAM" id="MobiDB-lite"/>
    </source>
</evidence>
<dbReference type="PANTHER" id="PTHR28595:SF1">
    <property type="entry name" value="LARGE RIBOSOMAL SUBUNIT PROTEIN ML54"/>
    <property type="match status" value="1"/>
</dbReference>
<keyword evidence="5" id="KW-0687">Ribonucleoprotein</keyword>
<evidence type="ECO:0000256" key="4">
    <source>
        <dbReference type="ARBA" id="ARBA00023128"/>
    </source>
</evidence>
<proteinExistence type="inferred from homology"/>
<feature type="region of interest" description="Disordered" evidence="8">
    <location>
        <begin position="34"/>
        <end position="70"/>
    </location>
</feature>
<dbReference type="OrthoDB" id="10252718at2759"/>
<dbReference type="Pfam" id="PF08561">
    <property type="entry name" value="Ribosomal_L37"/>
    <property type="match status" value="1"/>
</dbReference>
<dbReference type="GO" id="GO:0005762">
    <property type="term" value="C:mitochondrial large ribosomal subunit"/>
    <property type="evidence" value="ECO:0007669"/>
    <property type="project" value="TreeGrafter"/>
</dbReference>
<accession>A0A6G1K5N1</accession>
<evidence type="ECO:0000256" key="5">
    <source>
        <dbReference type="ARBA" id="ARBA00023274"/>
    </source>
</evidence>
<dbReference type="GO" id="GO:0003735">
    <property type="term" value="F:structural constituent of ribosome"/>
    <property type="evidence" value="ECO:0007669"/>
    <property type="project" value="TreeGrafter"/>
</dbReference>
<dbReference type="EMBL" id="MU005773">
    <property type="protein sequence ID" value="KAF2707772.1"/>
    <property type="molecule type" value="Genomic_DNA"/>
</dbReference>
<evidence type="ECO:0000313" key="10">
    <source>
        <dbReference type="Proteomes" id="UP000799428"/>
    </source>
</evidence>